<proteinExistence type="predicted"/>
<comment type="caution">
    <text evidence="1">The sequence shown here is derived from an EMBL/GenBank/DDBJ whole genome shotgun (WGS) entry which is preliminary data.</text>
</comment>
<dbReference type="AlphaFoldDB" id="K6YHG8"/>
<name>K6YHG8_9ALTE</name>
<protein>
    <submittedName>
        <fullName evidence="1">Uncharacterized protein</fullName>
    </submittedName>
</protein>
<gene>
    <name evidence="1" type="ORF">GLIP_3454</name>
</gene>
<reference evidence="1 2" key="1">
    <citation type="journal article" date="2017" name="Antonie Van Leeuwenhoek">
        <title>Rhizobium rhizosphaerae sp. nov., a novel species isolated from rice rhizosphere.</title>
        <authorList>
            <person name="Zhao J.J."/>
            <person name="Zhang J."/>
            <person name="Zhang R.J."/>
            <person name="Zhang C.W."/>
            <person name="Yin H.Q."/>
            <person name="Zhang X.X."/>
        </authorList>
    </citation>
    <scope>NUCLEOTIDE SEQUENCE [LARGE SCALE GENOMIC DNA]</scope>
    <source>
        <strain evidence="1 2">E3</strain>
    </source>
</reference>
<dbReference type="Proteomes" id="UP000006334">
    <property type="component" value="Unassembled WGS sequence"/>
</dbReference>
<organism evidence="1 2">
    <name type="scientific">Aliiglaciecola lipolytica E3</name>
    <dbReference type="NCBI Taxonomy" id="1127673"/>
    <lineage>
        <taxon>Bacteria</taxon>
        <taxon>Pseudomonadati</taxon>
        <taxon>Pseudomonadota</taxon>
        <taxon>Gammaproteobacteria</taxon>
        <taxon>Alteromonadales</taxon>
        <taxon>Alteromonadaceae</taxon>
        <taxon>Aliiglaciecola</taxon>
    </lineage>
</organism>
<evidence type="ECO:0000313" key="1">
    <source>
        <dbReference type="EMBL" id="GAC16068.1"/>
    </source>
</evidence>
<evidence type="ECO:0000313" key="2">
    <source>
        <dbReference type="Proteomes" id="UP000006334"/>
    </source>
</evidence>
<sequence>MYKYLDELLIRRNLFRFSLKTLGDIKMHKYSLTVKSVYF</sequence>
<dbReference type="EMBL" id="BAEN01000065">
    <property type="protein sequence ID" value="GAC16068.1"/>
    <property type="molecule type" value="Genomic_DNA"/>
</dbReference>
<keyword evidence="2" id="KW-1185">Reference proteome</keyword>
<accession>K6YHG8</accession>